<dbReference type="EMBL" id="BSVB01000001">
    <property type="protein sequence ID" value="GMA96137.1"/>
    <property type="molecule type" value="Genomic_DNA"/>
</dbReference>
<dbReference type="InterPro" id="IPR011004">
    <property type="entry name" value="Trimer_LpxA-like_sf"/>
</dbReference>
<evidence type="ECO:0000313" key="2">
    <source>
        <dbReference type="Proteomes" id="UP001157034"/>
    </source>
</evidence>
<dbReference type="InterPro" id="IPR050484">
    <property type="entry name" value="Transf_Hexapept/Carb_Anhydrase"/>
</dbReference>
<organism evidence="1 2">
    <name type="scientific">Pseudolysinimonas kribbensis</name>
    <dbReference type="NCBI Taxonomy" id="433641"/>
    <lineage>
        <taxon>Bacteria</taxon>
        <taxon>Bacillati</taxon>
        <taxon>Actinomycetota</taxon>
        <taxon>Actinomycetes</taxon>
        <taxon>Micrococcales</taxon>
        <taxon>Microbacteriaceae</taxon>
        <taxon>Pseudolysinimonas</taxon>
    </lineage>
</organism>
<dbReference type="Proteomes" id="UP001157034">
    <property type="component" value="Unassembled WGS sequence"/>
</dbReference>
<dbReference type="SUPFAM" id="SSF51161">
    <property type="entry name" value="Trimeric LpxA-like enzymes"/>
    <property type="match status" value="1"/>
</dbReference>
<protein>
    <recommendedName>
        <fullName evidence="3">Gamma carbonic anhydrase family protein</fullName>
    </recommendedName>
</protein>
<dbReference type="Gene3D" id="2.160.10.10">
    <property type="entry name" value="Hexapeptide repeat proteins"/>
    <property type="match status" value="1"/>
</dbReference>
<evidence type="ECO:0008006" key="3">
    <source>
        <dbReference type="Google" id="ProtNLM"/>
    </source>
</evidence>
<gene>
    <name evidence="1" type="ORF">GCM10025881_29610</name>
</gene>
<proteinExistence type="predicted"/>
<keyword evidence="2" id="KW-1185">Reference proteome</keyword>
<evidence type="ECO:0000313" key="1">
    <source>
        <dbReference type="EMBL" id="GMA96137.1"/>
    </source>
</evidence>
<accession>A0ABQ6KBW1</accession>
<reference evidence="2" key="1">
    <citation type="journal article" date="2019" name="Int. J. Syst. Evol. Microbiol.">
        <title>The Global Catalogue of Microorganisms (GCM) 10K type strain sequencing project: providing services to taxonomists for standard genome sequencing and annotation.</title>
        <authorList>
            <consortium name="The Broad Institute Genomics Platform"/>
            <consortium name="The Broad Institute Genome Sequencing Center for Infectious Disease"/>
            <person name="Wu L."/>
            <person name="Ma J."/>
        </authorList>
    </citation>
    <scope>NUCLEOTIDE SEQUENCE [LARGE SCALE GENOMIC DNA]</scope>
    <source>
        <strain evidence="2">NBRC 108894</strain>
    </source>
</reference>
<dbReference type="PANTHER" id="PTHR13061:SF29">
    <property type="entry name" value="GAMMA CARBONIC ANHYDRASE-LIKE 1, MITOCHONDRIAL-RELATED"/>
    <property type="match status" value="1"/>
</dbReference>
<sequence>MLAGAILDAGDGVLAVGESVIVMEQAVLRASARFALTVGDHVLIGPHASVSGAWIDDEVFVATNAAIFPGAVLGRGAEVRVNGVVQVRTRLEAGATVPIGWVAVGDPAPILPPDRHDEIWAAQEPLDFPGTVFGVDRNAPDAMVQLTERYSRAIERLSRSVPRGARDRR</sequence>
<name>A0ABQ6KBW1_9MICO</name>
<dbReference type="RefSeq" id="WP_284254771.1">
    <property type="nucleotide sequence ID" value="NZ_BSVB01000001.1"/>
</dbReference>
<dbReference type="PANTHER" id="PTHR13061">
    <property type="entry name" value="DYNACTIN SUBUNIT P25"/>
    <property type="match status" value="1"/>
</dbReference>
<comment type="caution">
    <text evidence="1">The sequence shown here is derived from an EMBL/GenBank/DDBJ whole genome shotgun (WGS) entry which is preliminary data.</text>
</comment>